<keyword evidence="2" id="KW-0472">Membrane</keyword>
<accession>U6GCY2</accession>
<feature type="transmembrane region" description="Helical" evidence="2">
    <location>
        <begin position="157"/>
        <end position="181"/>
    </location>
</feature>
<protein>
    <submittedName>
        <fullName evidence="3">Uncharacterized protein</fullName>
    </submittedName>
</protein>
<gene>
    <name evidence="3" type="ORF">EAH_00029960</name>
</gene>
<dbReference type="AlphaFoldDB" id="U6GCY2"/>
<dbReference type="OrthoDB" id="443651at2759"/>
<proteinExistence type="predicted"/>
<sequence>MKGFGADKSSGPPARCTYSSVSGGGDSPNRLDLGGSRSLVGILFPWTRVEMTKDMICKGTISALVGVLLGIVSSLIVNCTLVEISVSSFFSVYLGIVFITVGAVILWRINVNADGASQGRRLQLTFFAGLIVFSGVLCFLLKRNWFVGLHAIFKVPLYTVLGVSVAFALTFSLVDVVNYLFSFFQSSVAKPLVESREQAYMVLFFTLVMGGVFGFIFGLMDVEDEMQYQIKLALLREQQFCYPLGAIIGGLAGFSNEVLRQAEQRVRYCSTEFDEDI</sequence>
<dbReference type="VEuPathDB" id="ToxoDB:EAH_00029960"/>
<keyword evidence="2" id="KW-1133">Transmembrane helix</keyword>
<evidence type="ECO:0000256" key="2">
    <source>
        <dbReference type="SAM" id="Phobius"/>
    </source>
</evidence>
<name>U6GCY2_EIMAC</name>
<organism evidence="3 4">
    <name type="scientific">Eimeria acervulina</name>
    <name type="common">Coccidian parasite</name>
    <dbReference type="NCBI Taxonomy" id="5801"/>
    <lineage>
        <taxon>Eukaryota</taxon>
        <taxon>Sar</taxon>
        <taxon>Alveolata</taxon>
        <taxon>Apicomplexa</taxon>
        <taxon>Conoidasida</taxon>
        <taxon>Coccidia</taxon>
        <taxon>Eucoccidiorida</taxon>
        <taxon>Eimeriorina</taxon>
        <taxon>Eimeriidae</taxon>
        <taxon>Eimeria</taxon>
    </lineage>
</organism>
<dbReference type="Proteomes" id="UP000018050">
    <property type="component" value="Unassembled WGS sequence"/>
</dbReference>
<feature type="transmembrane region" description="Helical" evidence="2">
    <location>
        <begin position="61"/>
        <end position="84"/>
    </location>
</feature>
<feature type="region of interest" description="Disordered" evidence="1">
    <location>
        <begin position="1"/>
        <end position="30"/>
    </location>
</feature>
<keyword evidence="4" id="KW-1185">Reference proteome</keyword>
<dbReference type="EMBL" id="HG670805">
    <property type="protein sequence ID" value="CDI78101.1"/>
    <property type="molecule type" value="Genomic_DNA"/>
</dbReference>
<dbReference type="RefSeq" id="XP_013251636.1">
    <property type="nucleotide sequence ID" value="XM_013396182.1"/>
</dbReference>
<feature type="transmembrane region" description="Helical" evidence="2">
    <location>
        <begin position="122"/>
        <end position="145"/>
    </location>
</feature>
<evidence type="ECO:0000256" key="1">
    <source>
        <dbReference type="SAM" id="MobiDB-lite"/>
    </source>
</evidence>
<reference evidence="3" key="2">
    <citation type="submission" date="2013-10" db="EMBL/GenBank/DDBJ databases">
        <authorList>
            <person name="Aslett M."/>
        </authorList>
    </citation>
    <scope>NUCLEOTIDE SEQUENCE</scope>
    <source>
        <strain evidence="3">Houghton</strain>
    </source>
</reference>
<evidence type="ECO:0000313" key="3">
    <source>
        <dbReference type="EMBL" id="CDI78101.1"/>
    </source>
</evidence>
<feature type="transmembrane region" description="Helical" evidence="2">
    <location>
        <begin position="90"/>
        <end position="110"/>
    </location>
</feature>
<reference evidence="3" key="1">
    <citation type="submission" date="2013-10" db="EMBL/GenBank/DDBJ databases">
        <title>Genomic analysis of the causative agents of coccidiosis in chickens.</title>
        <authorList>
            <person name="Reid A.J."/>
            <person name="Blake D."/>
            <person name="Billington K."/>
            <person name="Browne H."/>
            <person name="Dunn M."/>
            <person name="Hung S."/>
            <person name="Kawahara F."/>
            <person name="Miranda-Saavedra D."/>
            <person name="Mourier T."/>
            <person name="Nagra H."/>
            <person name="Otto T.D."/>
            <person name="Rawlings N."/>
            <person name="Sanchez A."/>
            <person name="Sanders M."/>
            <person name="Subramaniam C."/>
            <person name="Tay Y."/>
            <person name="Dear P."/>
            <person name="Doerig C."/>
            <person name="Gruber A."/>
            <person name="Parkinson J."/>
            <person name="Shirley M."/>
            <person name="Wan K.L."/>
            <person name="Berriman M."/>
            <person name="Tomley F."/>
            <person name="Pain A."/>
        </authorList>
    </citation>
    <scope>NUCLEOTIDE SEQUENCE</scope>
    <source>
        <strain evidence="3">Houghton</strain>
    </source>
</reference>
<dbReference type="OMA" id="LFFDRSW"/>
<dbReference type="GeneID" id="25271066"/>
<keyword evidence="2" id="KW-0812">Transmembrane</keyword>
<evidence type="ECO:0000313" key="4">
    <source>
        <dbReference type="Proteomes" id="UP000018050"/>
    </source>
</evidence>
<feature type="transmembrane region" description="Helical" evidence="2">
    <location>
        <begin position="202"/>
        <end position="220"/>
    </location>
</feature>